<reference evidence="5 6" key="1">
    <citation type="journal article" date="2016" name="Nat. Commun.">
        <title>Thousands of microbial genomes shed light on interconnected biogeochemical processes in an aquifer system.</title>
        <authorList>
            <person name="Anantharaman K."/>
            <person name="Brown C.T."/>
            <person name="Hug L.A."/>
            <person name="Sharon I."/>
            <person name="Castelle C.J."/>
            <person name="Probst A.J."/>
            <person name="Thomas B.C."/>
            <person name="Singh A."/>
            <person name="Wilkins M.J."/>
            <person name="Karaoz U."/>
            <person name="Brodie E.L."/>
            <person name="Williams K.H."/>
            <person name="Hubbard S.S."/>
            <person name="Banfield J.F."/>
        </authorList>
    </citation>
    <scope>NUCLEOTIDE SEQUENCE [LARGE SCALE GENOMIC DNA]</scope>
</reference>
<dbReference type="PANTHER" id="PTHR30290">
    <property type="entry name" value="PERIPLASMIC BINDING COMPONENT OF ABC TRANSPORTER"/>
    <property type="match status" value="1"/>
</dbReference>
<comment type="caution">
    <text evidence="5">The sequence shown here is derived from an EMBL/GenBank/DDBJ whole genome shotgun (WGS) entry which is preliminary data.</text>
</comment>
<dbReference type="SUPFAM" id="SSF53850">
    <property type="entry name" value="Periplasmic binding protein-like II"/>
    <property type="match status" value="1"/>
</dbReference>
<dbReference type="EMBL" id="MHLC01000026">
    <property type="protein sequence ID" value="OGZ00829.1"/>
    <property type="molecule type" value="Genomic_DNA"/>
</dbReference>
<evidence type="ECO:0000313" key="6">
    <source>
        <dbReference type="Proteomes" id="UP000178495"/>
    </source>
</evidence>
<keyword evidence="3" id="KW-0732">Signal</keyword>
<dbReference type="GO" id="GO:1904680">
    <property type="term" value="F:peptide transmembrane transporter activity"/>
    <property type="evidence" value="ECO:0007669"/>
    <property type="project" value="TreeGrafter"/>
</dbReference>
<dbReference type="InterPro" id="IPR030678">
    <property type="entry name" value="Peptide/Ni-bd"/>
</dbReference>
<dbReference type="PIRSF" id="PIRSF002741">
    <property type="entry name" value="MppA"/>
    <property type="match status" value="1"/>
</dbReference>
<accession>A0A1G2CHE8</accession>
<dbReference type="InterPro" id="IPR039424">
    <property type="entry name" value="SBP_5"/>
</dbReference>
<dbReference type="Gene3D" id="3.90.76.10">
    <property type="entry name" value="Dipeptide-binding Protein, Domain 1"/>
    <property type="match status" value="1"/>
</dbReference>
<name>A0A1G2CHE8_9BACT</name>
<dbReference type="AlphaFoldDB" id="A0A1G2CHE8"/>
<dbReference type="GO" id="GO:0042597">
    <property type="term" value="C:periplasmic space"/>
    <property type="evidence" value="ECO:0007669"/>
    <property type="project" value="UniProtKB-ARBA"/>
</dbReference>
<evidence type="ECO:0000256" key="1">
    <source>
        <dbReference type="ARBA" id="ARBA00005695"/>
    </source>
</evidence>
<dbReference type="GO" id="GO:0015833">
    <property type="term" value="P:peptide transport"/>
    <property type="evidence" value="ECO:0007669"/>
    <property type="project" value="TreeGrafter"/>
</dbReference>
<evidence type="ECO:0000259" key="4">
    <source>
        <dbReference type="Pfam" id="PF00496"/>
    </source>
</evidence>
<protein>
    <recommendedName>
        <fullName evidence="4">Solute-binding protein family 5 domain-containing protein</fullName>
    </recommendedName>
</protein>
<dbReference type="PANTHER" id="PTHR30290:SF9">
    <property type="entry name" value="OLIGOPEPTIDE-BINDING PROTEIN APPA"/>
    <property type="match status" value="1"/>
</dbReference>
<evidence type="ECO:0000256" key="3">
    <source>
        <dbReference type="ARBA" id="ARBA00022729"/>
    </source>
</evidence>
<dbReference type="Pfam" id="PF00496">
    <property type="entry name" value="SBP_bac_5"/>
    <property type="match status" value="1"/>
</dbReference>
<dbReference type="Gene3D" id="3.40.190.10">
    <property type="entry name" value="Periplasmic binding protein-like II"/>
    <property type="match status" value="1"/>
</dbReference>
<dbReference type="STRING" id="1798652.A3A43_02435"/>
<proteinExistence type="inferred from homology"/>
<dbReference type="GO" id="GO:0043190">
    <property type="term" value="C:ATP-binding cassette (ABC) transporter complex"/>
    <property type="evidence" value="ECO:0007669"/>
    <property type="project" value="InterPro"/>
</dbReference>
<organism evidence="5 6">
    <name type="scientific">Candidatus Liptonbacteria bacterium RIFCSPLOWO2_01_FULL_56_20</name>
    <dbReference type="NCBI Taxonomy" id="1798652"/>
    <lineage>
        <taxon>Bacteria</taxon>
        <taxon>Candidatus Liptoniibacteriota</taxon>
    </lineage>
</organism>
<dbReference type="Proteomes" id="UP000178495">
    <property type="component" value="Unassembled WGS sequence"/>
</dbReference>
<dbReference type="CDD" id="cd08513">
    <property type="entry name" value="PBP2_thermophilic_Hb8_like"/>
    <property type="match status" value="1"/>
</dbReference>
<gene>
    <name evidence="5" type="ORF">A3A43_02435</name>
</gene>
<dbReference type="Gene3D" id="3.10.105.10">
    <property type="entry name" value="Dipeptide-binding Protein, Domain 3"/>
    <property type="match status" value="1"/>
</dbReference>
<dbReference type="InterPro" id="IPR000914">
    <property type="entry name" value="SBP_5_dom"/>
</dbReference>
<sequence>MTRFKNIFFALTRSERISFVAAGLLVAGSAAALVVFRIHASTRILPAPGGEYREGAVGQPAYVNPVLAASEVDKALVRLTFSSLTDLADKIESGRNGRTWNVRLKENLVWSNNVKLTSDDVIFTVQTIQNPESQSPFFSNWQGVVVNRVSELEMQFNLATPYAFFNENLEDLYVLPKHLFAETPPANWRLSEYNLKPIGSGPYQFDAYEKKPNGFITSYRVVRNPRYFRAAALIDDIVFRFFPSTDELLRAFNAASVDGLATFDPAIVEKINRPYRLIPFDLPSYYAVFLNQSQHLALKEPGVRQALDAAIPKGAIVREVFGGNALVAEGPLSPFFFPPNPQDAPFSAPSSSLSAPPSAAELLENAGWTLTASGTREKIVKNATIPLEFDLTVPRISFLEATARMLQEAWQNIGVRVTVVTLPPEEIANRVIKNREYQALLFGNVVGPGPDLYSFWHSSERFYPGLNLALYHNQDVDDLIETTRTELDLESRAQGLRELQTTIVNDYPALFLYSPEYLHVVSKELKGVTPGPIEEPSDRFRDAATWHLRTARMFK</sequence>
<evidence type="ECO:0000313" key="5">
    <source>
        <dbReference type="EMBL" id="OGZ00829.1"/>
    </source>
</evidence>
<keyword evidence="2" id="KW-0813">Transport</keyword>
<comment type="similarity">
    <text evidence="1">Belongs to the bacterial solute-binding protein 5 family.</text>
</comment>
<feature type="domain" description="Solute-binding protein family 5" evidence="4">
    <location>
        <begin position="86"/>
        <end position="457"/>
    </location>
</feature>
<evidence type="ECO:0000256" key="2">
    <source>
        <dbReference type="ARBA" id="ARBA00022448"/>
    </source>
</evidence>